<dbReference type="InterPro" id="IPR042194">
    <property type="entry name" value="FHIPEP_1"/>
</dbReference>
<feature type="transmembrane region" description="Helical" evidence="9">
    <location>
        <begin position="303"/>
        <end position="320"/>
    </location>
</feature>
<evidence type="ECO:0000256" key="3">
    <source>
        <dbReference type="ARBA" id="ARBA00022448"/>
    </source>
</evidence>
<dbReference type="Proteomes" id="UP000015480">
    <property type="component" value="Chromosome"/>
</dbReference>
<dbReference type="KEGG" id="pami:JCM7686_1766"/>
<dbReference type="GO" id="GO:0009306">
    <property type="term" value="P:protein secretion"/>
    <property type="evidence" value="ECO:0007669"/>
    <property type="project" value="InterPro"/>
</dbReference>
<dbReference type="PANTHER" id="PTHR30161:SF2">
    <property type="entry name" value="INVASION PROTEIN INVA"/>
    <property type="match status" value="1"/>
</dbReference>
<dbReference type="PATRIC" id="fig|1367847.3.peg.1749"/>
<proteinExistence type="inferred from homology"/>
<evidence type="ECO:0000256" key="6">
    <source>
        <dbReference type="ARBA" id="ARBA00022692"/>
    </source>
</evidence>
<gene>
    <name evidence="10" type="ORF">JCM7686_1766</name>
</gene>
<dbReference type="EMBL" id="CP006650">
    <property type="protein sequence ID" value="AGT08867.1"/>
    <property type="molecule type" value="Genomic_DNA"/>
</dbReference>
<evidence type="ECO:0000256" key="8">
    <source>
        <dbReference type="ARBA" id="ARBA00023136"/>
    </source>
</evidence>
<feature type="transmembrane region" description="Helical" evidence="9">
    <location>
        <begin position="231"/>
        <end position="258"/>
    </location>
</feature>
<feature type="transmembrane region" description="Helical" evidence="9">
    <location>
        <begin position="12"/>
        <end position="31"/>
    </location>
</feature>
<evidence type="ECO:0000313" key="10">
    <source>
        <dbReference type="EMBL" id="AGT08867.1"/>
    </source>
</evidence>
<reference evidence="10 11" key="1">
    <citation type="journal article" date="2014" name="BMC Genomics">
        <title>Architecture and functions of a multipartite genome of the methylotrophic bacterium Paracoccus aminophilus JCM 7686, containing primary and secondary chromids.</title>
        <authorList>
            <person name="Dziewit L."/>
            <person name="Czarnecki J."/>
            <person name="Wibberg D."/>
            <person name="Radlinska M."/>
            <person name="Mrozek P."/>
            <person name="Szymczak M."/>
            <person name="Schluter A."/>
            <person name="Puhler A."/>
            <person name="Bartosik D."/>
        </authorList>
    </citation>
    <scope>NUCLEOTIDE SEQUENCE [LARGE SCALE GENOMIC DNA]</scope>
    <source>
        <strain evidence="10">JCM 7686</strain>
    </source>
</reference>
<feature type="transmembrane region" description="Helical" evidence="9">
    <location>
        <begin position="107"/>
        <end position="130"/>
    </location>
</feature>
<organism evidence="10 11">
    <name type="scientific">Paracoccus aminophilus JCM 7686</name>
    <dbReference type="NCBI Taxonomy" id="1367847"/>
    <lineage>
        <taxon>Bacteria</taxon>
        <taxon>Pseudomonadati</taxon>
        <taxon>Pseudomonadota</taxon>
        <taxon>Alphaproteobacteria</taxon>
        <taxon>Rhodobacterales</taxon>
        <taxon>Paracoccaceae</taxon>
        <taxon>Paracoccus</taxon>
    </lineage>
</organism>
<dbReference type="PIRSF" id="PIRSF005419">
    <property type="entry name" value="FlhA"/>
    <property type="match status" value="1"/>
</dbReference>
<dbReference type="AlphaFoldDB" id="S5XUH8"/>
<comment type="similarity">
    <text evidence="2">Belongs to the FHIPEP (flagella/HR/invasion proteins export pore) family.</text>
</comment>
<evidence type="ECO:0000256" key="9">
    <source>
        <dbReference type="SAM" id="Phobius"/>
    </source>
</evidence>
<dbReference type="PRINTS" id="PR00949">
    <property type="entry name" value="TYPE3IMAPROT"/>
</dbReference>
<dbReference type="Gene3D" id="3.40.30.60">
    <property type="entry name" value="FHIPEP family, domain 1"/>
    <property type="match status" value="1"/>
</dbReference>
<dbReference type="NCBIfam" id="TIGR01399">
    <property type="entry name" value="hrcV"/>
    <property type="match status" value="1"/>
</dbReference>
<name>S5XUH8_PARAH</name>
<keyword evidence="8 9" id="KW-0472">Membrane</keyword>
<dbReference type="GO" id="GO:0005886">
    <property type="term" value="C:plasma membrane"/>
    <property type="evidence" value="ECO:0007669"/>
    <property type="project" value="UniProtKB-SubCell"/>
</dbReference>
<accession>S5XUH8</accession>
<feature type="transmembrane region" description="Helical" evidence="9">
    <location>
        <begin position="37"/>
        <end position="60"/>
    </location>
</feature>
<feature type="transmembrane region" description="Helical" evidence="9">
    <location>
        <begin position="199"/>
        <end position="219"/>
    </location>
</feature>
<comment type="subcellular location">
    <subcellularLocation>
        <location evidence="1">Cell inner membrane</location>
        <topology evidence="1">Multi-pass membrane protein</topology>
    </subcellularLocation>
</comment>
<dbReference type="HOGENOM" id="CLU_015346_3_0_5"/>
<dbReference type="InterPro" id="IPR042196">
    <property type="entry name" value="FHIPEP_4"/>
</dbReference>
<dbReference type="InterPro" id="IPR042193">
    <property type="entry name" value="FHIPEP_3"/>
</dbReference>
<feature type="transmembrane region" description="Helical" evidence="9">
    <location>
        <begin position="72"/>
        <end position="95"/>
    </location>
</feature>
<evidence type="ECO:0000256" key="2">
    <source>
        <dbReference type="ARBA" id="ARBA00008835"/>
    </source>
</evidence>
<dbReference type="OrthoDB" id="9759185at2"/>
<evidence type="ECO:0000256" key="1">
    <source>
        <dbReference type="ARBA" id="ARBA00004429"/>
    </source>
</evidence>
<keyword evidence="6 9" id="KW-0812">Transmembrane</keyword>
<sequence>MTLAKQMLRRLAASQDLALITLLILIIFMIVLPLPTWLIDLSIAFNLSLSVLVLIVAVYLRNPTSLTTLPAILLFATLFRLAIGISTTRMILLHADAGQIVETFGKFVLGGSLVVGIVVFLIITIVQFIVITKGSERVAEVSARFSLDALPGRQMSIDSDMRAGEIDIAEARRRREALQMESEFYGSMDGAMKFVKGDAIAGLIIIAVNILGGLGVGVGQNGMAFGDALHLYSVLTVGDGMVSQIPALIVAISSGIVITRITHEGSADLGRDIAAQIGGHARPLYVAALVLLGFALVPGFPKLVFIALALAFAGAGLMATRRAREAAEAEDQPGASARRDSRQDLMMTPMTPVQLTVGRDLAAGLDRAAFEDAALRERTRLFDELGVPFPRLQLSTDPLMPGDRWQLRVENVPVGEGHLPAGRLRLTDLPDAARIMGISVERVETGPSDAQGWWCPPEAAAELRHAGIPFQTPAEALARVAAGRLPRHAAEFLGVQEVSALLSATEARYASLVAEAQKALPLQKIAAVMRRLVEEEIPVRNLRILLETIVDWAPREKDPELLAEYVRTALARQISFKFADGERFIPAFVVETDIEEAIRGAIRQAPSGVYLALEAQQSRKLLEALKSAIGDPTGHARPPVFLSSMDIRRFLRRFLTNHDMNFAVISHKEVAPSYKVQPLAMLTIR</sequence>
<evidence type="ECO:0000256" key="4">
    <source>
        <dbReference type="ARBA" id="ARBA00022475"/>
    </source>
</evidence>
<dbReference type="eggNOG" id="COG4789">
    <property type="taxonomic scope" value="Bacteria"/>
</dbReference>
<evidence type="ECO:0000256" key="5">
    <source>
        <dbReference type="ARBA" id="ARBA00022519"/>
    </source>
</evidence>
<dbReference type="InterPro" id="IPR001712">
    <property type="entry name" value="T3SS_FHIPEP"/>
</dbReference>
<keyword evidence="7 9" id="KW-1133">Transmembrane helix</keyword>
<protein>
    <submittedName>
        <fullName evidence="10">Type III secretion protein SctV</fullName>
    </submittedName>
</protein>
<keyword evidence="4" id="KW-1003">Cell membrane</keyword>
<evidence type="ECO:0000313" key="11">
    <source>
        <dbReference type="Proteomes" id="UP000015480"/>
    </source>
</evidence>
<keyword evidence="5" id="KW-0997">Cell inner membrane</keyword>
<keyword evidence="11" id="KW-1185">Reference proteome</keyword>
<dbReference type="Pfam" id="PF00771">
    <property type="entry name" value="FHIPEP"/>
    <property type="match status" value="1"/>
</dbReference>
<evidence type="ECO:0000256" key="7">
    <source>
        <dbReference type="ARBA" id="ARBA00022989"/>
    </source>
</evidence>
<dbReference type="InterPro" id="IPR006302">
    <property type="entry name" value="T3SS_HrcV"/>
</dbReference>
<dbReference type="Gene3D" id="3.40.50.12790">
    <property type="entry name" value="FHIPEP family, domain 4"/>
    <property type="match status" value="1"/>
</dbReference>
<keyword evidence="3" id="KW-0813">Transport</keyword>
<dbReference type="Gene3D" id="1.10.8.540">
    <property type="entry name" value="FHIPEP family, domain 3"/>
    <property type="match status" value="1"/>
</dbReference>
<dbReference type="RefSeq" id="WP_020950505.1">
    <property type="nucleotide sequence ID" value="NC_022041.1"/>
</dbReference>
<dbReference type="STRING" id="1367847.JCM7686_1766"/>
<dbReference type="PANTHER" id="PTHR30161">
    <property type="entry name" value="FLAGELLAR EXPORT PROTEIN, MEMBRANE FLHA SUBUNIT-RELATED"/>
    <property type="match status" value="1"/>
</dbReference>